<dbReference type="OrthoDB" id="6399635at2"/>
<dbReference type="EMBL" id="FNAN01000018">
    <property type="protein sequence ID" value="SDG39890.1"/>
    <property type="molecule type" value="Genomic_DNA"/>
</dbReference>
<keyword evidence="4" id="KW-1185">Reference proteome</keyword>
<evidence type="ECO:0000313" key="3">
    <source>
        <dbReference type="EMBL" id="SDG39890.1"/>
    </source>
</evidence>
<gene>
    <name evidence="3" type="ORF">SAMN04487996_11885</name>
</gene>
<evidence type="ECO:0000313" key="4">
    <source>
        <dbReference type="Proteomes" id="UP000198748"/>
    </source>
</evidence>
<dbReference type="PROSITE" id="PS51352">
    <property type="entry name" value="THIOREDOXIN_2"/>
    <property type="match status" value="1"/>
</dbReference>
<dbReference type="Gene3D" id="3.40.30.10">
    <property type="entry name" value="Glutaredoxin"/>
    <property type="match status" value="1"/>
</dbReference>
<proteinExistence type="predicted"/>
<dbReference type="InterPro" id="IPR017937">
    <property type="entry name" value="Thioredoxin_CS"/>
</dbReference>
<feature type="domain" description="Thioredoxin" evidence="2">
    <location>
        <begin position="13"/>
        <end position="160"/>
    </location>
</feature>
<dbReference type="GO" id="GO:0016209">
    <property type="term" value="F:antioxidant activity"/>
    <property type="evidence" value="ECO:0007669"/>
    <property type="project" value="InterPro"/>
</dbReference>
<dbReference type="GO" id="GO:0016491">
    <property type="term" value="F:oxidoreductase activity"/>
    <property type="evidence" value="ECO:0007669"/>
    <property type="project" value="InterPro"/>
</dbReference>
<dbReference type="SUPFAM" id="SSF52833">
    <property type="entry name" value="Thioredoxin-like"/>
    <property type="match status" value="1"/>
</dbReference>
<dbReference type="InterPro" id="IPR013766">
    <property type="entry name" value="Thioredoxin_domain"/>
</dbReference>
<dbReference type="PANTHER" id="PTHR42852:SF13">
    <property type="entry name" value="PROTEIN DIPZ"/>
    <property type="match status" value="1"/>
</dbReference>
<dbReference type="AlphaFoldDB" id="A0A1G7TZI6"/>
<sequence>MKQRRWYLIIPLFLLALTIRAQSVKVVKYEDLERLVRVKDDTLNVVNFWATWCGPCVKELPQFEALNKTGASKKVRVLLVSMDDVKTLDNKVKPFVKQRKLKSKVVLLNEPDLNTWVDKLVPEWSGALPMTLIVNEKNQVRKFIGKPVKEGELQSIINQL</sequence>
<evidence type="ECO:0000256" key="1">
    <source>
        <dbReference type="ARBA" id="ARBA00023284"/>
    </source>
</evidence>
<dbReference type="InterPro" id="IPR000866">
    <property type="entry name" value="AhpC/TSA"/>
</dbReference>
<evidence type="ECO:0000259" key="2">
    <source>
        <dbReference type="PROSITE" id="PS51352"/>
    </source>
</evidence>
<dbReference type="InterPro" id="IPR036249">
    <property type="entry name" value="Thioredoxin-like_sf"/>
</dbReference>
<dbReference type="PROSITE" id="PS00194">
    <property type="entry name" value="THIOREDOXIN_1"/>
    <property type="match status" value="1"/>
</dbReference>
<dbReference type="Proteomes" id="UP000198748">
    <property type="component" value="Unassembled WGS sequence"/>
</dbReference>
<name>A0A1G7TZI6_9BACT</name>
<protein>
    <submittedName>
        <fullName evidence="3">AhpC/TSA family protein</fullName>
    </submittedName>
</protein>
<dbReference type="InterPro" id="IPR050553">
    <property type="entry name" value="Thioredoxin_ResA/DsbE_sf"/>
</dbReference>
<dbReference type="STRING" id="659014.SAMN04487996_11885"/>
<dbReference type="RefSeq" id="WP_090156087.1">
    <property type="nucleotide sequence ID" value="NZ_FNAN01000018.1"/>
</dbReference>
<dbReference type="CDD" id="cd02966">
    <property type="entry name" value="TlpA_like_family"/>
    <property type="match status" value="1"/>
</dbReference>
<reference evidence="4" key="1">
    <citation type="submission" date="2016-10" db="EMBL/GenBank/DDBJ databases">
        <authorList>
            <person name="Varghese N."/>
            <person name="Submissions S."/>
        </authorList>
    </citation>
    <scope>NUCLEOTIDE SEQUENCE [LARGE SCALE GENOMIC DNA]</scope>
    <source>
        <strain evidence="4">DSM 25329</strain>
    </source>
</reference>
<keyword evidence="1" id="KW-0676">Redox-active center</keyword>
<dbReference type="PANTHER" id="PTHR42852">
    <property type="entry name" value="THIOL:DISULFIDE INTERCHANGE PROTEIN DSBE"/>
    <property type="match status" value="1"/>
</dbReference>
<dbReference type="Pfam" id="PF00578">
    <property type="entry name" value="AhpC-TSA"/>
    <property type="match status" value="1"/>
</dbReference>
<organism evidence="3 4">
    <name type="scientific">Dyadobacter soli</name>
    <dbReference type="NCBI Taxonomy" id="659014"/>
    <lineage>
        <taxon>Bacteria</taxon>
        <taxon>Pseudomonadati</taxon>
        <taxon>Bacteroidota</taxon>
        <taxon>Cytophagia</taxon>
        <taxon>Cytophagales</taxon>
        <taxon>Spirosomataceae</taxon>
        <taxon>Dyadobacter</taxon>
    </lineage>
</organism>
<accession>A0A1G7TZI6</accession>